<name>A0ABT6R8R5_9BACT</name>
<evidence type="ECO:0000313" key="3">
    <source>
        <dbReference type="EMBL" id="MDI3318952.1"/>
    </source>
</evidence>
<dbReference type="EMBL" id="JASBRG010000002">
    <property type="protein sequence ID" value="MDI3318952.1"/>
    <property type="molecule type" value="Genomic_DNA"/>
</dbReference>
<dbReference type="Proteomes" id="UP001226434">
    <property type="component" value="Unassembled WGS sequence"/>
</dbReference>
<evidence type="ECO:0000313" key="4">
    <source>
        <dbReference type="Proteomes" id="UP001226434"/>
    </source>
</evidence>
<accession>A0ABT6R8R5</accession>
<proteinExistence type="predicted"/>
<evidence type="ECO:0000259" key="2">
    <source>
        <dbReference type="Pfam" id="PF06580"/>
    </source>
</evidence>
<keyword evidence="1" id="KW-1133">Transmembrane helix</keyword>
<feature type="transmembrane region" description="Helical" evidence="1">
    <location>
        <begin position="60"/>
        <end position="81"/>
    </location>
</feature>
<dbReference type="RefSeq" id="WP_282333070.1">
    <property type="nucleotide sequence ID" value="NZ_JASBRG010000002.1"/>
</dbReference>
<reference evidence="3 4" key="1">
    <citation type="submission" date="2023-05" db="EMBL/GenBank/DDBJ databases">
        <title>Genome sequence of Pinibacter sp. MAH-24.</title>
        <authorList>
            <person name="Huq M.A."/>
        </authorList>
    </citation>
    <scope>NUCLEOTIDE SEQUENCE [LARGE SCALE GENOMIC DNA]</scope>
    <source>
        <strain evidence="3 4">MAH-24</strain>
    </source>
</reference>
<keyword evidence="1" id="KW-0812">Transmembrane</keyword>
<feature type="domain" description="Signal transduction histidine kinase internal region" evidence="2">
    <location>
        <begin position="163"/>
        <end position="240"/>
    </location>
</feature>
<dbReference type="InterPro" id="IPR036890">
    <property type="entry name" value="HATPase_C_sf"/>
</dbReference>
<keyword evidence="1" id="KW-0472">Membrane</keyword>
<feature type="transmembrane region" description="Helical" evidence="1">
    <location>
        <begin position="87"/>
        <end position="108"/>
    </location>
</feature>
<dbReference type="SUPFAM" id="SSF55874">
    <property type="entry name" value="ATPase domain of HSP90 chaperone/DNA topoisomerase II/histidine kinase"/>
    <property type="match status" value="1"/>
</dbReference>
<dbReference type="InterPro" id="IPR050640">
    <property type="entry name" value="Bact_2-comp_sensor_kinase"/>
</dbReference>
<dbReference type="PANTHER" id="PTHR34220:SF7">
    <property type="entry name" value="SENSOR HISTIDINE KINASE YPDA"/>
    <property type="match status" value="1"/>
</dbReference>
<dbReference type="GO" id="GO:0016301">
    <property type="term" value="F:kinase activity"/>
    <property type="evidence" value="ECO:0007669"/>
    <property type="project" value="UniProtKB-KW"/>
</dbReference>
<protein>
    <submittedName>
        <fullName evidence="3">Histidine kinase</fullName>
    </submittedName>
</protein>
<sequence>MFTLKYKPGLKWYQQPTFAVLFHVTSWVLIFSIPFFLRPNIEAATSHVSRMPQPQSVQSVFRLLLIAVFYLNAYVLIPFLMQRKKMAWYIISLVGVFAVVLLIMLMVNRYEDVESIPWRVPFFISVFPTLFILAISTTYRIIIDNVKNERNLKERQTEHLKTELSFLRSQVSPHFMFNVLNSAVSLARVRSAQLEPTLIKLSHLLRYMLYESDEDKVSLTKEREYLQNYIDLQQLRFADSVHIEFEGSGSFDSYLIEPMLLIPFVENAFKHGIGFIDKPEIHIKMEEKAGELHFEVKNKFNPANKGSNDKHSGIGLVNVERRLNLLYGNEHKLTISNNDNWFYINLILQLR</sequence>
<keyword evidence="4" id="KW-1185">Reference proteome</keyword>
<dbReference type="PANTHER" id="PTHR34220">
    <property type="entry name" value="SENSOR HISTIDINE KINASE YPDA"/>
    <property type="match status" value="1"/>
</dbReference>
<comment type="caution">
    <text evidence="3">The sequence shown here is derived from an EMBL/GenBank/DDBJ whole genome shotgun (WGS) entry which is preliminary data.</text>
</comment>
<dbReference type="Pfam" id="PF06580">
    <property type="entry name" value="His_kinase"/>
    <property type="match status" value="1"/>
</dbReference>
<feature type="transmembrane region" description="Helical" evidence="1">
    <location>
        <begin position="20"/>
        <end position="39"/>
    </location>
</feature>
<keyword evidence="3" id="KW-0808">Transferase</keyword>
<gene>
    <name evidence="3" type="ORF">QJ048_04165</name>
</gene>
<feature type="transmembrane region" description="Helical" evidence="1">
    <location>
        <begin position="120"/>
        <end position="142"/>
    </location>
</feature>
<organism evidence="3 4">
    <name type="scientific">Pinibacter soli</name>
    <dbReference type="NCBI Taxonomy" id="3044211"/>
    <lineage>
        <taxon>Bacteria</taxon>
        <taxon>Pseudomonadati</taxon>
        <taxon>Bacteroidota</taxon>
        <taxon>Chitinophagia</taxon>
        <taxon>Chitinophagales</taxon>
        <taxon>Chitinophagaceae</taxon>
        <taxon>Pinibacter</taxon>
    </lineage>
</organism>
<dbReference type="Gene3D" id="3.30.565.10">
    <property type="entry name" value="Histidine kinase-like ATPase, C-terminal domain"/>
    <property type="match status" value="1"/>
</dbReference>
<keyword evidence="3" id="KW-0418">Kinase</keyword>
<evidence type="ECO:0000256" key="1">
    <source>
        <dbReference type="SAM" id="Phobius"/>
    </source>
</evidence>
<dbReference type="InterPro" id="IPR010559">
    <property type="entry name" value="Sig_transdc_His_kin_internal"/>
</dbReference>